<dbReference type="OrthoDB" id="5543693at2759"/>
<proteinExistence type="predicted"/>
<dbReference type="EMBL" id="JANBTW010000010">
    <property type="protein sequence ID" value="KAJ2679606.1"/>
    <property type="molecule type" value="Genomic_DNA"/>
</dbReference>
<evidence type="ECO:0000256" key="1">
    <source>
        <dbReference type="SAM" id="Phobius"/>
    </source>
</evidence>
<sequence>MSGRTDKPSPSHPFTMVDVEVMRAMRIRLTRRRFRIMLVLEAALSLLLLLWTAYIVASCITAKRVHTKLTSDWIILVTLLLAVANISTIIMTVRKYKAELRFLKDPATHPDLIINGELACCDALWGMPATSTHKTAP</sequence>
<keyword evidence="1" id="KW-0812">Transmembrane</keyword>
<protein>
    <recommendedName>
        <fullName evidence="4">Transmembrane protein</fullName>
    </recommendedName>
</protein>
<organism evidence="2 3">
    <name type="scientific">Coemansia spiralis</name>
    <dbReference type="NCBI Taxonomy" id="417178"/>
    <lineage>
        <taxon>Eukaryota</taxon>
        <taxon>Fungi</taxon>
        <taxon>Fungi incertae sedis</taxon>
        <taxon>Zoopagomycota</taxon>
        <taxon>Kickxellomycotina</taxon>
        <taxon>Kickxellomycetes</taxon>
        <taxon>Kickxellales</taxon>
        <taxon>Kickxellaceae</taxon>
        <taxon>Coemansia</taxon>
    </lineage>
</organism>
<evidence type="ECO:0000313" key="2">
    <source>
        <dbReference type="EMBL" id="KAJ2679606.1"/>
    </source>
</evidence>
<name>A0A9W8GCB7_9FUNG</name>
<gene>
    <name evidence="2" type="ORF">GGI25_001296</name>
</gene>
<accession>A0A9W8GCB7</accession>
<dbReference type="AlphaFoldDB" id="A0A9W8GCB7"/>
<reference evidence="2" key="1">
    <citation type="submission" date="2022-07" db="EMBL/GenBank/DDBJ databases">
        <title>Phylogenomic reconstructions and comparative analyses of Kickxellomycotina fungi.</title>
        <authorList>
            <person name="Reynolds N.K."/>
            <person name="Stajich J.E."/>
            <person name="Barry K."/>
            <person name="Grigoriev I.V."/>
            <person name="Crous P."/>
            <person name="Smith M.E."/>
        </authorList>
    </citation>
    <scope>NUCLEOTIDE SEQUENCE</scope>
    <source>
        <strain evidence="2">NRRL 3115</strain>
    </source>
</reference>
<comment type="caution">
    <text evidence="2">The sequence shown here is derived from an EMBL/GenBank/DDBJ whole genome shotgun (WGS) entry which is preliminary data.</text>
</comment>
<keyword evidence="1" id="KW-1133">Transmembrane helix</keyword>
<evidence type="ECO:0008006" key="4">
    <source>
        <dbReference type="Google" id="ProtNLM"/>
    </source>
</evidence>
<dbReference type="Proteomes" id="UP001151518">
    <property type="component" value="Unassembled WGS sequence"/>
</dbReference>
<keyword evidence="1" id="KW-0472">Membrane</keyword>
<evidence type="ECO:0000313" key="3">
    <source>
        <dbReference type="Proteomes" id="UP001151518"/>
    </source>
</evidence>
<feature type="transmembrane region" description="Helical" evidence="1">
    <location>
        <begin position="73"/>
        <end position="93"/>
    </location>
</feature>